<feature type="compositionally biased region" description="Polar residues" evidence="7">
    <location>
        <begin position="220"/>
        <end position="229"/>
    </location>
</feature>
<gene>
    <name evidence="9" type="ORF">AACH06_17850</name>
</gene>
<keyword evidence="4 6" id="KW-0378">Hydrolase</keyword>
<keyword evidence="3 6" id="KW-0732">Signal</keyword>
<comment type="similarity">
    <text evidence="1 6">Belongs to the peptidase S1B family.</text>
</comment>
<accession>A0ABU9BUZ9</accession>
<dbReference type="SUPFAM" id="SSF50494">
    <property type="entry name" value="Trypsin-like serine proteases"/>
    <property type="match status" value="1"/>
</dbReference>
<evidence type="ECO:0000256" key="6">
    <source>
        <dbReference type="RuleBase" id="RU004296"/>
    </source>
</evidence>
<evidence type="ECO:0000313" key="10">
    <source>
        <dbReference type="Proteomes" id="UP001371218"/>
    </source>
</evidence>
<evidence type="ECO:0000256" key="1">
    <source>
        <dbReference type="ARBA" id="ARBA00008764"/>
    </source>
</evidence>
<evidence type="ECO:0000259" key="8">
    <source>
        <dbReference type="Pfam" id="PF00089"/>
    </source>
</evidence>
<dbReference type="Pfam" id="PF00089">
    <property type="entry name" value="Trypsin"/>
    <property type="match status" value="1"/>
</dbReference>
<evidence type="ECO:0000256" key="2">
    <source>
        <dbReference type="ARBA" id="ARBA00022670"/>
    </source>
</evidence>
<feature type="region of interest" description="Disordered" evidence="7">
    <location>
        <begin position="204"/>
        <end position="234"/>
    </location>
</feature>
<keyword evidence="5 6" id="KW-0720">Serine protease</keyword>
<feature type="chain" id="PRO_5044950634" description="Serine protease" evidence="6">
    <location>
        <begin position="29"/>
        <end position="364"/>
    </location>
</feature>
<dbReference type="InterPro" id="IPR008256">
    <property type="entry name" value="Peptidase_S1B"/>
</dbReference>
<dbReference type="Proteomes" id="UP001371218">
    <property type="component" value="Unassembled WGS sequence"/>
</dbReference>
<dbReference type="Gene3D" id="2.40.10.10">
    <property type="entry name" value="Trypsin-like serine proteases"/>
    <property type="match status" value="2"/>
</dbReference>
<reference evidence="9 10" key="1">
    <citation type="submission" date="2024-04" db="EMBL/GenBank/DDBJ databases">
        <title>Novel species of the genus Ideonella isolated from streams.</title>
        <authorList>
            <person name="Lu H."/>
        </authorList>
    </citation>
    <scope>NUCLEOTIDE SEQUENCE [LARGE SCALE GENOMIC DNA]</scope>
    <source>
        <strain evidence="9 10">DXS29W</strain>
    </source>
</reference>
<dbReference type="PANTHER" id="PTHR36234:SF5">
    <property type="entry name" value="LYSYL ENDOPEPTIDASE"/>
    <property type="match status" value="1"/>
</dbReference>
<dbReference type="EC" id="3.4.21.-" evidence="6"/>
<dbReference type="EMBL" id="JBBUTG010000011">
    <property type="protein sequence ID" value="MEK8032687.1"/>
    <property type="molecule type" value="Genomic_DNA"/>
</dbReference>
<evidence type="ECO:0000256" key="3">
    <source>
        <dbReference type="ARBA" id="ARBA00022729"/>
    </source>
</evidence>
<dbReference type="InterPro" id="IPR009003">
    <property type="entry name" value="Peptidase_S1_PA"/>
</dbReference>
<organism evidence="9 10">
    <name type="scientific">Ideonella lacteola</name>
    <dbReference type="NCBI Taxonomy" id="2984193"/>
    <lineage>
        <taxon>Bacteria</taxon>
        <taxon>Pseudomonadati</taxon>
        <taxon>Pseudomonadota</taxon>
        <taxon>Betaproteobacteria</taxon>
        <taxon>Burkholderiales</taxon>
        <taxon>Sphaerotilaceae</taxon>
        <taxon>Ideonella</taxon>
    </lineage>
</organism>
<feature type="signal peptide" evidence="6">
    <location>
        <begin position="1"/>
        <end position="28"/>
    </location>
</feature>
<evidence type="ECO:0000313" key="9">
    <source>
        <dbReference type="EMBL" id="MEK8032687.1"/>
    </source>
</evidence>
<protein>
    <recommendedName>
        <fullName evidence="6">Serine protease</fullName>
        <ecNumber evidence="6">3.4.21.-</ecNumber>
    </recommendedName>
</protein>
<dbReference type="GO" id="GO:0016787">
    <property type="term" value="F:hydrolase activity"/>
    <property type="evidence" value="ECO:0007669"/>
    <property type="project" value="UniProtKB-KW"/>
</dbReference>
<sequence>MFAFHIRKSVSRAFALAALAAASLSATGQTVGLAQDTHAYAFYSAESVARQAGVVASHDVVIENADWLRLQFDSVKLPKGAVLRITSLKDGAQQHLNAKTLAQWQNTSAYFNGSAVRVELLADKAGRTGQFGIVKVLAGKPQPVTESQCGANDDRVASNVSDRARLIDVGCTVNLMAKGCFITAGHCLATPSLVDVVEFNVPKSNSNGSLNHPAPKDQYVPTTNRKSSNGGVGNDWGVFTVSPNSETGKMPLEAQGGGLKLAKAVPAVGDKVDIHGYGVDTGVDNQTQQYSTGPIATVDTAATTLKYAADTEGGNSGSAVLTGGRVVAIHTHAGCTQSGGANQGTLYTNAAFKKAFKQVCGTAQ</sequence>
<dbReference type="PRINTS" id="PR00839">
    <property type="entry name" value="V8PROTEASE"/>
</dbReference>
<dbReference type="PANTHER" id="PTHR36234">
    <property type="entry name" value="LYSYL ENDOPEPTIDASE"/>
    <property type="match status" value="1"/>
</dbReference>
<evidence type="ECO:0000256" key="7">
    <source>
        <dbReference type="SAM" id="MobiDB-lite"/>
    </source>
</evidence>
<name>A0ABU9BUZ9_9BURK</name>
<evidence type="ECO:0000256" key="5">
    <source>
        <dbReference type="ARBA" id="ARBA00022825"/>
    </source>
</evidence>
<keyword evidence="2 6" id="KW-0645">Protease</keyword>
<dbReference type="InterPro" id="IPR001254">
    <property type="entry name" value="Trypsin_dom"/>
</dbReference>
<keyword evidence="10" id="KW-1185">Reference proteome</keyword>
<dbReference type="InterPro" id="IPR043504">
    <property type="entry name" value="Peptidase_S1_PA_chymotrypsin"/>
</dbReference>
<evidence type="ECO:0000256" key="4">
    <source>
        <dbReference type="ARBA" id="ARBA00022801"/>
    </source>
</evidence>
<feature type="domain" description="Peptidase S1" evidence="8">
    <location>
        <begin position="168"/>
        <end position="339"/>
    </location>
</feature>
<dbReference type="RefSeq" id="WP_341427102.1">
    <property type="nucleotide sequence ID" value="NZ_JBBUTG010000011.1"/>
</dbReference>
<comment type="caution">
    <text evidence="9">The sequence shown here is derived from an EMBL/GenBank/DDBJ whole genome shotgun (WGS) entry which is preliminary data.</text>
</comment>
<proteinExistence type="inferred from homology"/>